<sequence length="89" mass="9814">MIPNGWTVERTYGWLMFSRRLTRDYEIPPARSEAVIQLAISDLMARRLTGEATISWHDQTSPGSNANSGMKRRKKTTSESPAGSAGDGS</sequence>
<evidence type="ECO:0000313" key="3">
    <source>
        <dbReference type="Proteomes" id="UP000663908"/>
    </source>
</evidence>
<protein>
    <recommendedName>
        <fullName evidence="4">Transposase</fullName>
    </recommendedName>
</protein>
<feature type="compositionally biased region" description="Polar residues" evidence="1">
    <location>
        <begin position="56"/>
        <end position="68"/>
    </location>
</feature>
<gene>
    <name evidence="2" type="ORF">S1361_37380</name>
</gene>
<dbReference type="EMBL" id="CP071839">
    <property type="protein sequence ID" value="QTE03068.1"/>
    <property type="molecule type" value="Genomic_DNA"/>
</dbReference>
<dbReference type="Proteomes" id="UP000663908">
    <property type="component" value="Chromosome"/>
</dbReference>
<evidence type="ECO:0000256" key="1">
    <source>
        <dbReference type="SAM" id="MobiDB-lite"/>
    </source>
</evidence>
<reference evidence="2 3" key="1">
    <citation type="submission" date="2021-03" db="EMBL/GenBank/DDBJ databases">
        <title>Complete genome sequence of Streptomyces cyanogenus S136, producer of anticancer angucycline landomycin A.</title>
        <authorList>
            <person name="Hrab P."/>
            <person name="Ruckert C."/>
            <person name="Busche T."/>
            <person name="Ostash I."/>
            <person name="Kalinowski J."/>
            <person name="Fedorenko V."/>
            <person name="Yushchuk O."/>
            <person name="Ostash B."/>
        </authorList>
    </citation>
    <scope>NUCLEOTIDE SEQUENCE [LARGE SCALE GENOMIC DNA]</scope>
    <source>
        <strain evidence="2 3">S136</strain>
    </source>
</reference>
<organism evidence="2 3">
    <name type="scientific">Streptomyces cyanogenus</name>
    <dbReference type="NCBI Taxonomy" id="80860"/>
    <lineage>
        <taxon>Bacteria</taxon>
        <taxon>Bacillati</taxon>
        <taxon>Actinomycetota</taxon>
        <taxon>Actinomycetes</taxon>
        <taxon>Kitasatosporales</taxon>
        <taxon>Streptomycetaceae</taxon>
        <taxon>Streptomyces</taxon>
    </lineage>
</organism>
<accession>A0ABX7U203</accession>
<feature type="region of interest" description="Disordered" evidence="1">
    <location>
        <begin position="52"/>
        <end position="89"/>
    </location>
</feature>
<name>A0ABX7U203_STRCY</name>
<keyword evidence="3" id="KW-1185">Reference proteome</keyword>
<evidence type="ECO:0000313" key="2">
    <source>
        <dbReference type="EMBL" id="QTE03068.1"/>
    </source>
</evidence>
<evidence type="ECO:0008006" key="4">
    <source>
        <dbReference type="Google" id="ProtNLM"/>
    </source>
</evidence>
<proteinExistence type="predicted"/>